<dbReference type="GO" id="GO:0003724">
    <property type="term" value="F:RNA helicase activity"/>
    <property type="evidence" value="ECO:0007669"/>
    <property type="project" value="UniProtKB-EC"/>
</dbReference>
<evidence type="ECO:0000256" key="1">
    <source>
        <dbReference type="ARBA" id="ARBA00012552"/>
    </source>
</evidence>
<evidence type="ECO:0000256" key="2">
    <source>
        <dbReference type="ARBA" id="ARBA00022741"/>
    </source>
</evidence>
<organism evidence="8 9">
    <name type="scientific">Eutrema salsugineum</name>
    <name type="common">Saltwater cress</name>
    <name type="synonym">Sisymbrium salsugineum</name>
    <dbReference type="NCBI Taxonomy" id="72664"/>
    <lineage>
        <taxon>Eukaryota</taxon>
        <taxon>Viridiplantae</taxon>
        <taxon>Streptophyta</taxon>
        <taxon>Embryophyta</taxon>
        <taxon>Tracheophyta</taxon>
        <taxon>Spermatophyta</taxon>
        <taxon>Magnoliopsida</taxon>
        <taxon>eudicotyledons</taxon>
        <taxon>Gunneridae</taxon>
        <taxon>Pentapetalae</taxon>
        <taxon>rosids</taxon>
        <taxon>malvids</taxon>
        <taxon>Brassicales</taxon>
        <taxon>Brassicaceae</taxon>
        <taxon>Eutremeae</taxon>
        <taxon>Eutrema</taxon>
    </lineage>
</organism>
<dbReference type="GO" id="GO:0003723">
    <property type="term" value="F:RNA binding"/>
    <property type="evidence" value="ECO:0007669"/>
    <property type="project" value="TreeGrafter"/>
</dbReference>
<dbReference type="OMA" id="PPMHSKT"/>
<keyword evidence="2" id="KW-0547">Nucleotide-binding</keyword>
<name>V4LUV4_EUTSA</name>
<accession>V4LUV4</accession>
<sequence>YLTDSMLLREAMVDLLLERHKAIVLDEAHERSLATDLLFGLLKQVVIKRPDLKLIVMSATPETDKFQEYFSGAPLLKVPARLHPVEFWYTLEPEMEYVEAAISTIIKIHKREPPGDIEDSCSRIAGELGEEVKVVPLYSTLPPALQQKLFDPSPDHVRKIFISTDIAKTSLTIDGVIDVIDPGFSKQKMYHPRTRVESLLVSPISKASADQRAGCAGRTQPGKCFRLYTEESLTKICNALEDLFHLGAVDDEGNLTKTGEIMSEFPLEPQMAKMLIASPEFNCYNEILSIYAMLSVPNCFIKPIGETEKAATDEAKYRFAHIDGDHITLLNVFHVFLENNQDPDWCYTNFINYREMKSAVSVRQQLVRIMMRFQMKLCSTEFNSCDYYINIRKSLLAGYFMQVAHLERTGHYATVKDNNLLVHLDPSNCLDHKPEWVIYNEYVLKSLIFIQTVTYICGEWLLDVAPQYYNLANFPNSEAKRVLQKCYKKTKKRLQNNNKK</sequence>
<keyword evidence="3" id="KW-0347">Helicase</keyword>
<dbReference type="Gramene" id="ESQ43663">
    <property type="protein sequence ID" value="ESQ43663"/>
    <property type="gene ID" value="EUTSA_v10015658mg"/>
</dbReference>
<keyword evidence="3" id="KW-0378">Hydrolase</keyword>
<dbReference type="SUPFAM" id="SSF52540">
    <property type="entry name" value="P-loop containing nucleoside triphosphate hydrolases"/>
    <property type="match status" value="1"/>
</dbReference>
<dbReference type="Pfam" id="PF04408">
    <property type="entry name" value="WHD_HA2"/>
    <property type="match status" value="1"/>
</dbReference>
<dbReference type="PANTHER" id="PTHR18934:SF228">
    <property type="entry name" value="RNA HELICASE"/>
    <property type="match status" value="1"/>
</dbReference>
<dbReference type="InterPro" id="IPR011709">
    <property type="entry name" value="DEAD-box_helicase_OB_fold"/>
</dbReference>
<evidence type="ECO:0000259" key="7">
    <source>
        <dbReference type="PROSITE" id="PS51194"/>
    </source>
</evidence>
<dbReference type="KEGG" id="eus:EUTSA_v10015658mg"/>
<gene>
    <name evidence="8" type="ORF">EUTSA_v10015658mg</name>
</gene>
<keyword evidence="9" id="KW-1185">Reference proteome</keyword>
<reference evidence="8 9" key="1">
    <citation type="journal article" date="2013" name="Front. Plant Sci.">
        <title>The Reference Genome of the Halophytic Plant Eutrema salsugineum.</title>
        <authorList>
            <person name="Yang R."/>
            <person name="Jarvis D.E."/>
            <person name="Chen H."/>
            <person name="Beilstein M.A."/>
            <person name="Grimwood J."/>
            <person name="Jenkins J."/>
            <person name="Shu S."/>
            <person name="Prochnik S."/>
            <person name="Xin M."/>
            <person name="Ma C."/>
            <person name="Schmutz J."/>
            <person name="Wing R.A."/>
            <person name="Mitchell-Olds T."/>
            <person name="Schumaker K.S."/>
            <person name="Wang X."/>
        </authorList>
    </citation>
    <scope>NUCLEOTIDE SEQUENCE [LARGE SCALE GENOMIC DNA]</scope>
</reference>
<dbReference type="InterPro" id="IPR014001">
    <property type="entry name" value="Helicase_ATP-bd"/>
</dbReference>
<feature type="domain" description="Helicase C-terminal" evidence="7">
    <location>
        <begin position="90"/>
        <end position="261"/>
    </location>
</feature>
<dbReference type="Gene3D" id="3.40.50.300">
    <property type="entry name" value="P-loop containing nucleotide triphosphate hydrolases"/>
    <property type="match status" value="2"/>
</dbReference>
<dbReference type="PROSITE" id="PS51192">
    <property type="entry name" value="HELICASE_ATP_BIND_1"/>
    <property type="match status" value="1"/>
</dbReference>
<dbReference type="GO" id="GO:0005524">
    <property type="term" value="F:ATP binding"/>
    <property type="evidence" value="ECO:0007669"/>
    <property type="project" value="UniProtKB-KW"/>
</dbReference>
<dbReference type="AlphaFoldDB" id="V4LUV4"/>
<feature type="domain" description="Helicase ATP-binding" evidence="6">
    <location>
        <begin position="1"/>
        <end position="79"/>
    </location>
</feature>
<evidence type="ECO:0000313" key="9">
    <source>
        <dbReference type="Proteomes" id="UP000030689"/>
    </source>
</evidence>
<dbReference type="PROSITE" id="PS51194">
    <property type="entry name" value="HELICASE_CTER"/>
    <property type="match status" value="1"/>
</dbReference>
<evidence type="ECO:0000259" key="6">
    <source>
        <dbReference type="PROSITE" id="PS51192"/>
    </source>
</evidence>
<dbReference type="EC" id="3.6.4.13" evidence="1"/>
<dbReference type="Gene3D" id="1.20.120.1080">
    <property type="match status" value="1"/>
</dbReference>
<dbReference type="SMART" id="SM00847">
    <property type="entry name" value="HA2"/>
    <property type="match status" value="1"/>
</dbReference>
<dbReference type="InterPro" id="IPR007502">
    <property type="entry name" value="Helicase-assoc_dom"/>
</dbReference>
<dbReference type="PANTHER" id="PTHR18934">
    <property type="entry name" value="ATP-DEPENDENT RNA HELICASE"/>
    <property type="match status" value="1"/>
</dbReference>
<evidence type="ECO:0000256" key="4">
    <source>
        <dbReference type="ARBA" id="ARBA00022840"/>
    </source>
</evidence>
<evidence type="ECO:0000313" key="8">
    <source>
        <dbReference type="EMBL" id="ESQ43663.1"/>
    </source>
</evidence>
<proteinExistence type="predicted"/>
<keyword evidence="4" id="KW-0067">ATP-binding</keyword>
<dbReference type="SMART" id="SM00490">
    <property type="entry name" value="HELICc"/>
    <property type="match status" value="1"/>
</dbReference>
<dbReference type="InterPro" id="IPR001650">
    <property type="entry name" value="Helicase_C-like"/>
</dbReference>
<dbReference type="STRING" id="72664.V4LUV4"/>
<dbReference type="Pfam" id="PF21010">
    <property type="entry name" value="HA2_C"/>
    <property type="match status" value="1"/>
</dbReference>
<evidence type="ECO:0000256" key="5">
    <source>
        <dbReference type="ARBA" id="ARBA00047984"/>
    </source>
</evidence>
<dbReference type="Pfam" id="PF07717">
    <property type="entry name" value="OB_NTP_bind"/>
    <property type="match status" value="1"/>
</dbReference>
<dbReference type="CDD" id="cd18791">
    <property type="entry name" value="SF2_C_RHA"/>
    <property type="match status" value="1"/>
</dbReference>
<evidence type="ECO:0000256" key="3">
    <source>
        <dbReference type="ARBA" id="ARBA00022806"/>
    </source>
</evidence>
<dbReference type="InterPro" id="IPR027417">
    <property type="entry name" value="P-loop_NTPase"/>
</dbReference>
<dbReference type="EMBL" id="KI517464">
    <property type="protein sequence ID" value="ESQ43663.1"/>
    <property type="molecule type" value="Genomic_DNA"/>
</dbReference>
<dbReference type="InterPro" id="IPR048333">
    <property type="entry name" value="HA2_WH"/>
</dbReference>
<protein>
    <recommendedName>
        <fullName evidence="1">RNA helicase</fullName>
        <ecNumber evidence="1">3.6.4.13</ecNumber>
    </recommendedName>
</protein>
<dbReference type="Proteomes" id="UP000030689">
    <property type="component" value="Unassembled WGS sequence"/>
</dbReference>
<comment type="catalytic activity">
    <reaction evidence="5">
        <text>ATP + H2O = ADP + phosphate + H(+)</text>
        <dbReference type="Rhea" id="RHEA:13065"/>
        <dbReference type="ChEBI" id="CHEBI:15377"/>
        <dbReference type="ChEBI" id="CHEBI:15378"/>
        <dbReference type="ChEBI" id="CHEBI:30616"/>
        <dbReference type="ChEBI" id="CHEBI:43474"/>
        <dbReference type="ChEBI" id="CHEBI:456216"/>
        <dbReference type="EC" id="3.6.4.13"/>
    </reaction>
</comment>
<feature type="non-terminal residue" evidence="8">
    <location>
        <position position="1"/>
    </location>
</feature>
<dbReference type="eggNOG" id="KOG0925">
    <property type="taxonomic scope" value="Eukaryota"/>
</dbReference>